<dbReference type="GeneID" id="114329063"/>
<dbReference type="SUPFAM" id="SSF47391">
    <property type="entry name" value="Dimerization-anchoring domain of cAMP-dependent PK regulatory subunit"/>
    <property type="match status" value="1"/>
</dbReference>
<reference evidence="5" key="1">
    <citation type="submission" date="2025-04" db="UniProtKB">
        <authorList>
            <consortium name="RefSeq"/>
        </authorList>
    </citation>
    <scope>IDENTIFICATION</scope>
    <source>
        <tissue evidence="5">Whole insect</tissue>
    </source>
</reference>
<evidence type="ECO:0000313" key="3">
    <source>
        <dbReference type="EnsemblMetazoa" id="XP_028133877.1"/>
    </source>
</evidence>
<gene>
    <name evidence="5" type="primary">LOC114329063</name>
</gene>
<dbReference type="RefSeq" id="XP_028133877.1">
    <property type="nucleotide sequence ID" value="XM_028278076.1"/>
</dbReference>
<dbReference type="EnsemblMetazoa" id="XM_028278076.2">
    <property type="protein sequence ID" value="XP_028133877.1"/>
    <property type="gene ID" value="LOC114329063"/>
</dbReference>
<name>A0A6P7FG39_DIAVI</name>
<dbReference type="Gene3D" id="1.20.5.190">
    <property type="match status" value="1"/>
</dbReference>
<feature type="domain" description="RIIa" evidence="2">
    <location>
        <begin position="18"/>
        <end position="55"/>
    </location>
</feature>
<accession>A0A6P7FG39</accession>
<dbReference type="Proteomes" id="UP001652700">
    <property type="component" value="Unplaced"/>
</dbReference>
<dbReference type="Pfam" id="PF02197">
    <property type="entry name" value="RIIa"/>
    <property type="match status" value="1"/>
</dbReference>
<dbReference type="InterPro" id="IPR003117">
    <property type="entry name" value="cAMP_dep_PK_reg_su_I/II_a/b"/>
</dbReference>
<dbReference type="AlphaFoldDB" id="A0A6P7FG39"/>
<dbReference type="PROSITE" id="PS50096">
    <property type="entry name" value="IQ"/>
    <property type="match status" value="1"/>
</dbReference>
<dbReference type="PANTHER" id="PTHR10699:SF11">
    <property type="entry name" value="IGLOO, ISOFORM A"/>
    <property type="match status" value="1"/>
</dbReference>
<evidence type="ECO:0000259" key="2">
    <source>
        <dbReference type="SMART" id="SM00394"/>
    </source>
</evidence>
<dbReference type="SMART" id="SM00394">
    <property type="entry name" value="RIIa"/>
    <property type="match status" value="1"/>
</dbReference>
<protein>
    <submittedName>
        <fullName evidence="5">Uncharacterized protein LOC114329063</fullName>
    </submittedName>
</protein>
<dbReference type="KEGG" id="dvv:114329063"/>
<evidence type="ECO:0000313" key="5">
    <source>
        <dbReference type="RefSeq" id="XP_028133877.1"/>
    </source>
</evidence>
<evidence type="ECO:0000256" key="1">
    <source>
        <dbReference type="SAM" id="MobiDB-lite"/>
    </source>
</evidence>
<dbReference type="GO" id="GO:0005516">
    <property type="term" value="F:calmodulin binding"/>
    <property type="evidence" value="ECO:0007669"/>
    <property type="project" value="TreeGrafter"/>
</dbReference>
<sequence>MNVLLTRHAAKYIYCVPEGLKELMNDISREVLRSQPENIYLFIADYLEALLITRENARIAARMVQSITEITEATMEFLEQTGIDRPQADKIVAIIHDTFKKRIRDDVVMIQYEQQTEEIEEANLITDILAEADLPTDLAEEAARIIQGAYKKFKSRKQMERQLLSGMIDWRIAARSAIKLYRQTGVTNEEANRAATLIKAAYKGYYTRRIMNKLVDEQKMLHPLLEGEEIGDTKEAEEDEDIPTYYSESKTVKIDYDTVIPHVDFDEDMVEEAATQQKTKRKESTPSDIISFALDKVLDNVLRRTAESSVEHMIEETPSEVTEDISKEEKEDMDIRTVEDYLSTDAGSA</sequence>
<dbReference type="Gene3D" id="1.20.890.10">
    <property type="entry name" value="cAMP-dependent protein kinase regulatory subunit, dimerization-anchoring domain"/>
    <property type="match status" value="1"/>
</dbReference>
<dbReference type="InterPro" id="IPR047579">
    <property type="entry name" value="DD_CABYR_SP17"/>
</dbReference>
<evidence type="ECO:0000313" key="4">
    <source>
        <dbReference type="Proteomes" id="UP001652700"/>
    </source>
</evidence>
<dbReference type="CDD" id="cd12100">
    <property type="entry name" value="DD_CABYR_SP17"/>
    <property type="match status" value="1"/>
</dbReference>
<reference evidence="3" key="2">
    <citation type="submission" date="2025-05" db="UniProtKB">
        <authorList>
            <consortium name="EnsemblMetazoa"/>
        </authorList>
    </citation>
    <scope>IDENTIFICATION</scope>
</reference>
<organism evidence="5">
    <name type="scientific">Diabrotica virgifera virgifera</name>
    <name type="common">western corn rootworm</name>
    <dbReference type="NCBI Taxonomy" id="50390"/>
    <lineage>
        <taxon>Eukaryota</taxon>
        <taxon>Metazoa</taxon>
        <taxon>Ecdysozoa</taxon>
        <taxon>Arthropoda</taxon>
        <taxon>Hexapoda</taxon>
        <taxon>Insecta</taxon>
        <taxon>Pterygota</taxon>
        <taxon>Neoptera</taxon>
        <taxon>Endopterygota</taxon>
        <taxon>Coleoptera</taxon>
        <taxon>Polyphaga</taxon>
        <taxon>Cucujiformia</taxon>
        <taxon>Chrysomeloidea</taxon>
        <taxon>Chrysomelidae</taxon>
        <taxon>Galerucinae</taxon>
        <taxon>Diabroticina</taxon>
        <taxon>Diabroticites</taxon>
        <taxon>Diabrotica</taxon>
    </lineage>
</organism>
<dbReference type="InParanoid" id="A0A6P7FG39"/>
<dbReference type="OrthoDB" id="26525at2759"/>
<dbReference type="CDD" id="cd23767">
    <property type="entry name" value="IQCD"/>
    <property type="match status" value="1"/>
</dbReference>
<proteinExistence type="predicted"/>
<dbReference type="PANTHER" id="PTHR10699">
    <property type="entry name" value="NEUROMODULIN"/>
    <property type="match status" value="1"/>
</dbReference>
<feature type="region of interest" description="Disordered" evidence="1">
    <location>
        <begin position="309"/>
        <end position="331"/>
    </location>
</feature>
<keyword evidence="4" id="KW-1185">Reference proteome</keyword>